<sequence>MHKFIEKIQDVQKAIHKLLDSDLKALDLKKEKKELEEILRTLSSIERRATAKLSKNN</sequence>
<accession>A0ABQ5YRM6</accession>
<proteinExistence type="predicted"/>
<protein>
    <submittedName>
        <fullName evidence="1">Uncharacterized protein</fullName>
    </submittedName>
</protein>
<dbReference type="EMBL" id="BSOJ01000030">
    <property type="protein sequence ID" value="GLR27290.1"/>
    <property type="molecule type" value="Genomic_DNA"/>
</dbReference>
<reference evidence="2" key="1">
    <citation type="journal article" date="2019" name="Int. J. Syst. Evol. Microbiol.">
        <title>The Global Catalogue of Microorganisms (GCM) 10K type strain sequencing project: providing services to taxonomists for standard genome sequencing and annotation.</title>
        <authorList>
            <consortium name="The Broad Institute Genomics Platform"/>
            <consortium name="The Broad Institute Genome Sequencing Center for Infectious Disease"/>
            <person name="Wu L."/>
            <person name="Ma J."/>
        </authorList>
    </citation>
    <scope>NUCLEOTIDE SEQUENCE [LARGE SCALE GENOMIC DNA]</scope>
    <source>
        <strain evidence="2">NBRC 105857</strain>
    </source>
</reference>
<evidence type="ECO:0000313" key="2">
    <source>
        <dbReference type="Proteomes" id="UP001156664"/>
    </source>
</evidence>
<gene>
    <name evidence="1" type="ORF">GCM10007875_23810</name>
</gene>
<keyword evidence="2" id="KW-1185">Reference proteome</keyword>
<dbReference type="Proteomes" id="UP001156664">
    <property type="component" value="Unassembled WGS sequence"/>
</dbReference>
<evidence type="ECO:0000313" key="1">
    <source>
        <dbReference type="EMBL" id="GLR27290.1"/>
    </source>
</evidence>
<organism evidence="1 2">
    <name type="scientific">Limnobacter litoralis</name>
    <dbReference type="NCBI Taxonomy" id="481366"/>
    <lineage>
        <taxon>Bacteria</taxon>
        <taxon>Pseudomonadati</taxon>
        <taxon>Pseudomonadota</taxon>
        <taxon>Betaproteobacteria</taxon>
        <taxon>Burkholderiales</taxon>
        <taxon>Burkholderiaceae</taxon>
        <taxon>Limnobacter</taxon>
    </lineage>
</organism>
<dbReference type="RefSeq" id="WP_284282039.1">
    <property type="nucleotide sequence ID" value="NZ_BSOJ01000030.1"/>
</dbReference>
<name>A0ABQ5YRM6_9BURK</name>
<comment type="caution">
    <text evidence="1">The sequence shown here is derived from an EMBL/GenBank/DDBJ whole genome shotgun (WGS) entry which is preliminary data.</text>
</comment>